<evidence type="ECO:0000313" key="3">
    <source>
        <dbReference type="Proteomes" id="UP001156398"/>
    </source>
</evidence>
<sequence>MTPHTQAFPRWPTVYWYFTWWHDDDGTVEKVHAMPRMKVPDDAERASMRQPVFDLRCVSPSWPGRMRDGGQMTPRRHLGHGPTPPPTTADPAGTRGLPVERGDRTAPPDDQERDADQNPTRGRRPLGDGTPRP</sequence>
<reference evidence="2 3" key="1">
    <citation type="submission" date="2023-05" db="EMBL/GenBank/DDBJ databases">
        <title>Streptantibioticus silvisoli sp. nov., acidotolerant actinomycetes 1 from pine litter.</title>
        <authorList>
            <person name="Swiecimska M."/>
            <person name="Golinska P."/>
            <person name="Sangal V."/>
            <person name="Wachnowicz B."/>
            <person name="Goodfellow M."/>
        </authorList>
    </citation>
    <scope>NUCLEOTIDE SEQUENCE [LARGE SCALE GENOMIC DNA]</scope>
    <source>
        <strain evidence="2 3">SL54</strain>
    </source>
</reference>
<protein>
    <submittedName>
        <fullName evidence="2">Uncharacterized protein</fullName>
    </submittedName>
</protein>
<evidence type="ECO:0000256" key="1">
    <source>
        <dbReference type="SAM" id="MobiDB-lite"/>
    </source>
</evidence>
<name>A0ABT6W2H1_9ACTN</name>
<evidence type="ECO:0000313" key="2">
    <source>
        <dbReference type="EMBL" id="MDI5964600.1"/>
    </source>
</evidence>
<comment type="caution">
    <text evidence="2">The sequence shown here is derived from an EMBL/GenBank/DDBJ whole genome shotgun (WGS) entry which is preliminary data.</text>
</comment>
<keyword evidence="3" id="KW-1185">Reference proteome</keyword>
<dbReference type="RefSeq" id="WP_282704647.1">
    <property type="nucleotide sequence ID" value="NZ_JAAGKO020000025.1"/>
</dbReference>
<accession>A0ABT6W2H1</accession>
<gene>
    <name evidence="2" type="ORF">POF43_018020</name>
</gene>
<feature type="region of interest" description="Disordered" evidence="1">
    <location>
        <begin position="58"/>
        <end position="133"/>
    </location>
</feature>
<dbReference type="EMBL" id="JAAGKO020000025">
    <property type="protein sequence ID" value="MDI5964600.1"/>
    <property type="molecule type" value="Genomic_DNA"/>
</dbReference>
<feature type="compositionally biased region" description="Basic and acidic residues" evidence="1">
    <location>
        <begin position="98"/>
        <end position="107"/>
    </location>
</feature>
<organism evidence="2 3">
    <name type="scientific">Streptantibioticus silvisoli</name>
    <dbReference type="NCBI Taxonomy" id="2705255"/>
    <lineage>
        <taxon>Bacteria</taxon>
        <taxon>Bacillati</taxon>
        <taxon>Actinomycetota</taxon>
        <taxon>Actinomycetes</taxon>
        <taxon>Kitasatosporales</taxon>
        <taxon>Streptomycetaceae</taxon>
        <taxon>Streptantibioticus</taxon>
    </lineage>
</organism>
<proteinExistence type="predicted"/>
<dbReference type="Proteomes" id="UP001156398">
    <property type="component" value="Unassembled WGS sequence"/>
</dbReference>